<sequence length="78" mass="8258" precursor="true">MRVTIVTALLALSVLSSGVMAQDRAAPEARSLKATPSRPYTAEESAALAAKARQKAEAAERARDRKLREVSKGICTGC</sequence>
<feature type="signal peptide" evidence="2">
    <location>
        <begin position="1"/>
        <end position="21"/>
    </location>
</feature>
<accession>I4Z4R3</accession>
<evidence type="ECO:0000313" key="4">
    <source>
        <dbReference type="Proteomes" id="UP000003947"/>
    </source>
</evidence>
<gene>
    <name evidence="3" type="ORF">MicloDRAFT_00001950</name>
</gene>
<reference evidence="3 4" key="1">
    <citation type="submission" date="2012-02" db="EMBL/GenBank/DDBJ databases">
        <title>Improved High-Quality Draft sequence of Microvirga sp. WSM3557.</title>
        <authorList>
            <consortium name="US DOE Joint Genome Institute"/>
            <person name="Lucas S."/>
            <person name="Han J."/>
            <person name="Lapidus A."/>
            <person name="Cheng J.-F."/>
            <person name="Goodwin L."/>
            <person name="Pitluck S."/>
            <person name="Peters L."/>
            <person name="Zhang X."/>
            <person name="Detter J.C."/>
            <person name="Han C."/>
            <person name="Tapia R."/>
            <person name="Land M."/>
            <person name="Hauser L."/>
            <person name="Kyrpides N."/>
            <person name="Ivanova N."/>
            <person name="Pagani I."/>
            <person name="Brau L."/>
            <person name="Yates R."/>
            <person name="O'Hara G."/>
            <person name="Rui T."/>
            <person name="Howieson J."/>
            <person name="Reeve W."/>
            <person name="Woyke T."/>
        </authorList>
    </citation>
    <scope>NUCLEOTIDE SEQUENCE [LARGE SCALE GENOMIC DNA]</scope>
    <source>
        <strain evidence="3 4">WSM3557</strain>
    </source>
</reference>
<dbReference type="STRING" id="864069.MicloDRAFT_00001950"/>
<proteinExistence type="predicted"/>
<keyword evidence="4" id="KW-1185">Reference proteome</keyword>
<protein>
    <submittedName>
        <fullName evidence="3">Uncharacterized protein</fullName>
    </submittedName>
</protein>
<evidence type="ECO:0000256" key="1">
    <source>
        <dbReference type="SAM" id="MobiDB-lite"/>
    </source>
</evidence>
<dbReference type="Proteomes" id="UP000003947">
    <property type="component" value="Unassembled WGS sequence"/>
</dbReference>
<dbReference type="AlphaFoldDB" id="I4Z4R3"/>
<name>I4Z4R3_9HYPH</name>
<dbReference type="HOGENOM" id="CLU_2618051_0_0_5"/>
<keyword evidence="2" id="KW-0732">Signal</keyword>
<evidence type="ECO:0000313" key="3">
    <source>
        <dbReference type="EMBL" id="EIM31205.1"/>
    </source>
</evidence>
<feature type="region of interest" description="Disordered" evidence="1">
    <location>
        <begin position="25"/>
        <end position="47"/>
    </location>
</feature>
<evidence type="ECO:0000256" key="2">
    <source>
        <dbReference type="SAM" id="SignalP"/>
    </source>
</evidence>
<feature type="chain" id="PRO_5003699486" evidence="2">
    <location>
        <begin position="22"/>
        <end position="78"/>
    </location>
</feature>
<organism evidence="3 4">
    <name type="scientific">Microvirga lotononidis</name>
    <dbReference type="NCBI Taxonomy" id="864069"/>
    <lineage>
        <taxon>Bacteria</taxon>
        <taxon>Pseudomonadati</taxon>
        <taxon>Pseudomonadota</taxon>
        <taxon>Alphaproteobacteria</taxon>
        <taxon>Hyphomicrobiales</taxon>
        <taxon>Methylobacteriaceae</taxon>
        <taxon>Microvirga</taxon>
    </lineage>
</organism>
<dbReference type="EMBL" id="JH660633">
    <property type="protein sequence ID" value="EIM31205.1"/>
    <property type="molecule type" value="Genomic_DNA"/>
</dbReference>